<dbReference type="GO" id="GO:0016787">
    <property type="term" value="F:hydrolase activity"/>
    <property type="evidence" value="ECO:0007669"/>
    <property type="project" value="UniProtKB-KW"/>
</dbReference>
<evidence type="ECO:0000313" key="4">
    <source>
        <dbReference type="Proteomes" id="UP000007110"/>
    </source>
</evidence>
<accession>A0A7M7NI43</accession>
<dbReference type="PRINTS" id="PR01270">
    <property type="entry name" value="HDASUPER"/>
</dbReference>
<dbReference type="Proteomes" id="UP000007110">
    <property type="component" value="Unassembled WGS sequence"/>
</dbReference>
<dbReference type="OrthoDB" id="437693at2759"/>
<keyword evidence="1" id="KW-0378">Hydrolase</keyword>
<reference evidence="3" key="2">
    <citation type="submission" date="2021-01" db="UniProtKB">
        <authorList>
            <consortium name="EnsemblMetazoa"/>
        </authorList>
    </citation>
    <scope>IDENTIFICATION</scope>
</reference>
<reference evidence="4" key="1">
    <citation type="submission" date="2015-02" db="EMBL/GenBank/DDBJ databases">
        <title>Genome sequencing for Strongylocentrotus purpuratus.</title>
        <authorList>
            <person name="Murali S."/>
            <person name="Liu Y."/>
            <person name="Vee V."/>
            <person name="English A."/>
            <person name="Wang M."/>
            <person name="Skinner E."/>
            <person name="Han Y."/>
            <person name="Muzny D.M."/>
            <person name="Worley K.C."/>
            <person name="Gibbs R.A."/>
        </authorList>
    </citation>
    <scope>NUCLEOTIDE SEQUENCE</scope>
</reference>
<name>A0A7M7NI43_STRPU</name>
<dbReference type="PANTHER" id="PTHR10625:SF19">
    <property type="entry name" value="HISTONE DEACETYLASE 12"/>
    <property type="match status" value="1"/>
</dbReference>
<dbReference type="GO" id="GO:0040029">
    <property type="term" value="P:epigenetic regulation of gene expression"/>
    <property type="evidence" value="ECO:0000318"/>
    <property type="project" value="GO_Central"/>
</dbReference>
<dbReference type="GeneID" id="578763"/>
<protein>
    <recommendedName>
        <fullName evidence="2">Histone deacetylase domain-containing protein</fullName>
    </recommendedName>
</protein>
<dbReference type="Gene3D" id="3.40.800.20">
    <property type="entry name" value="Histone deacetylase domain"/>
    <property type="match status" value="1"/>
</dbReference>
<dbReference type="AlphaFoldDB" id="A0A7M7NI43"/>
<dbReference type="InterPro" id="IPR023801">
    <property type="entry name" value="His_deacetylse_dom"/>
</dbReference>
<sequence length="409" mass="45635">MQFLTLIISNHTAIIHRIMKLSCPLTFSILSAYCRRRSGLLLHKSESVKQIHGGQKYTPASVVFHTSNPDKETPHISNAPDLPIVHHDGYESYLPPGHRFQMRKFNKLRDVLLHDGVISKKQMSSPVHVTKDELIRVHTEEYIEKFFEGKTSAKEQRVTGFTWSEGLVSRCRYETGGTILAAELALGRGLVCNTGGGTHHAFPEHGAGFCLLNDMAVAASLMVHRGKVDRVLIIDLDVHQGDGTALIFQEDPSVFTLSVHCGKNYPLKKQQSDLDVSVDRGTGDDDYMRIIQDHIPSVLTNFRPGLVFFDAGVDPHKDDALGYLELTDQGLFRRDYWVINEVIQRGIPCVTVIGGGYDKDIDRLAARHSIVHRAAKKVRFGKKGDYDVTSVLDSGTAIDLYQNIFSSSK</sequence>
<evidence type="ECO:0000256" key="1">
    <source>
        <dbReference type="ARBA" id="ARBA00022801"/>
    </source>
</evidence>
<dbReference type="RefSeq" id="XP_030836836.1">
    <property type="nucleotide sequence ID" value="XM_030980976.1"/>
</dbReference>
<evidence type="ECO:0000313" key="3">
    <source>
        <dbReference type="EnsemblMetazoa" id="XP_030836836"/>
    </source>
</evidence>
<dbReference type="InterPro" id="IPR000286">
    <property type="entry name" value="HDACs"/>
</dbReference>
<dbReference type="CDD" id="cd09993">
    <property type="entry name" value="HDAC_classIV"/>
    <property type="match status" value="1"/>
</dbReference>
<evidence type="ECO:0000259" key="2">
    <source>
        <dbReference type="Pfam" id="PF00850"/>
    </source>
</evidence>
<feature type="domain" description="Histone deacetylase" evidence="2">
    <location>
        <begin position="98"/>
        <end position="365"/>
    </location>
</feature>
<dbReference type="GO" id="GO:0004407">
    <property type="term" value="F:histone deacetylase activity"/>
    <property type="evidence" value="ECO:0000318"/>
    <property type="project" value="GO_Central"/>
</dbReference>
<dbReference type="InParanoid" id="A0A7M7NI43"/>
<dbReference type="InterPro" id="IPR037138">
    <property type="entry name" value="His_deacetylse_dom_sf"/>
</dbReference>
<dbReference type="InterPro" id="IPR023696">
    <property type="entry name" value="Ureohydrolase_dom_sf"/>
</dbReference>
<dbReference type="OMA" id="DGFCIFN"/>
<dbReference type="SUPFAM" id="SSF52768">
    <property type="entry name" value="Arginase/deacetylase"/>
    <property type="match status" value="1"/>
</dbReference>
<organism evidence="3 4">
    <name type="scientific">Strongylocentrotus purpuratus</name>
    <name type="common">Purple sea urchin</name>
    <dbReference type="NCBI Taxonomy" id="7668"/>
    <lineage>
        <taxon>Eukaryota</taxon>
        <taxon>Metazoa</taxon>
        <taxon>Echinodermata</taxon>
        <taxon>Eleutherozoa</taxon>
        <taxon>Echinozoa</taxon>
        <taxon>Echinoidea</taxon>
        <taxon>Euechinoidea</taxon>
        <taxon>Echinacea</taxon>
        <taxon>Camarodonta</taxon>
        <taxon>Echinidea</taxon>
        <taxon>Strongylocentrotidae</taxon>
        <taxon>Strongylocentrotus</taxon>
    </lineage>
</organism>
<dbReference type="EnsemblMetazoa" id="XM_030980976">
    <property type="protein sequence ID" value="XP_030836836"/>
    <property type="gene ID" value="LOC578763"/>
</dbReference>
<keyword evidence="4" id="KW-1185">Reference proteome</keyword>
<dbReference type="PANTHER" id="PTHR10625">
    <property type="entry name" value="HISTONE DEACETYLASE HDAC1-RELATED"/>
    <property type="match status" value="1"/>
</dbReference>
<proteinExistence type="predicted"/>
<dbReference type="Pfam" id="PF00850">
    <property type="entry name" value="Hist_deacetyl"/>
    <property type="match status" value="1"/>
</dbReference>
<dbReference type="KEGG" id="spu:578763"/>
<dbReference type="InterPro" id="IPR044150">
    <property type="entry name" value="HDAC_classIV"/>
</dbReference>